<proteinExistence type="predicted"/>
<dbReference type="SUPFAM" id="SSF52540">
    <property type="entry name" value="P-loop containing nucleoside triphosphate hydrolases"/>
    <property type="match status" value="1"/>
</dbReference>
<dbReference type="EMBL" id="DRTD01000336">
    <property type="protein sequence ID" value="HHE55016.1"/>
    <property type="molecule type" value="Genomic_DNA"/>
</dbReference>
<sequence length="39" mass="4379">MYVAIAGNIGAGKTTLTRMLSQKLGWKAYYEKVIDNPYL</sequence>
<reference evidence="2" key="1">
    <citation type="journal article" date="2020" name="mSystems">
        <title>Genome- and Community-Level Interaction Insights into Carbon Utilization and Element Cycling Functions of Hydrothermarchaeota in Hydrothermal Sediment.</title>
        <authorList>
            <person name="Zhou Z."/>
            <person name="Liu Y."/>
            <person name="Xu W."/>
            <person name="Pan J."/>
            <person name="Luo Z.H."/>
            <person name="Li M."/>
        </authorList>
    </citation>
    <scope>NUCLEOTIDE SEQUENCE [LARGE SCALE GENOMIC DNA]</scope>
    <source>
        <strain evidence="2">HyVt-76</strain>
    </source>
</reference>
<keyword evidence="2" id="KW-0808">Transferase</keyword>
<dbReference type="InterPro" id="IPR027417">
    <property type="entry name" value="P-loop_NTPase"/>
</dbReference>
<gene>
    <name evidence="2" type="ORF">ENL21_04490</name>
</gene>
<feature type="non-terminal residue" evidence="2">
    <location>
        <position position="39"/>
    </location>
</feature>
<accession>A0A7V5LJ10</accession>
<keyword evidence="2" id="KW-0418">Kinase</keyword>
<dbReference type="AlphaFoldDB" id="A0A7V5LJ10"/>
<evidence type="ECO:0000259" key="1">
    <source>
        <dbReference type="Pfam" id="PF01712"/>
    </source>
</evidence>
<comment type="caution">
    <text evidence="2">The sequence shown here is derived from an EMBL/GenBank/DDBJ whole genome shotgun (WGS) entry which is preliminary data.</text>
</comment>
<dbReference type="Proteomes" id="UP000886111">
    <property type="component" value="Unassembled WGS sequence"/>
</dbReference>
<feature type="domain" description="Deoxynucleoside kinase" evidence="1">
    <location>
        <begin position="4"/>
        <end position="36"/>
    </location>
</feature>
<dbReference type="InterPro" id="IPR031314">
    <property type="entry name" value="DNK_dom"/>
</dbReference>
<name>A0A7V5LJ10_CALAY</name>
<protein>
    <submittedName>
        <fullName evidence="2">Deoxynucleoside kinase</fullName>
    </submittedName>
</protein>
<dbReference type="Gene3D" id="3.40.50.300">
    <property type="entry name" value="P-loop containing nucleotide triphosphate hydrolases"/>
    <property type="match status" value="1"/>
</dbReference>
<dbReference type="GO" id="GO:0016301">
    <property type="term" value="F:kinase activity"/>
    <property type="evidence" value="ECO:0007669"/>
    <property type="project" value="UniProtKB-KW"/>
</dbReference>
<dbReference type="Pfam" id="PF01712">
    <property type="entry name" value="dNK"/>
    <property type="match status" value="1"/>
</dbReference>
<evidence type="ECO:0000313" key="2">
    <source>
        <dbReference type="EMBL" id="HHE55016.1"/>
    </source>
</evidence>
<organism evidence="2">
    <name type="scientific">Caldithrix abyssi</name>
    <dbReference type="NCBI Taxonomy" id="187145"/>
    <lineage>
        <taxon>Bacteria</taxon>
        <taxon>Pseudomonadati</taxon>
        <taxon>Calditrichota</taxon>
        <taxon>Calditrichia</taxon>
        <taxon>Calditrichales</taxon>
        <taxon>Calditrichaceae</taxon>
        <taxon>Caldithrix</taxon>
    </lineage>
</organism>